<evidence type="ECO:0000256" key="2">
    <source>
        <dbReference type="ARBA" id="ARBA00022692"/>
    </source>
</evidence>
<evidence type="ECO:0000313" key="7">
    <source>
        <dbReference type="Proteomes" id="UP001157069"/>
    </source>
</evidence>
<dbReference type="RefSeq" id="WP_284301737.1">
    <property type="nucleotide sequence ID" value="NZ_BSVA01000001.1"/>
</dbReference>
<reference evidence="7" key="1">
    <citation type="journal article" date="2019" name="Int. J. Syst. Evol. Microbiol.">
        <title>The Global Catalogue of Microorganisms (GCM) 10K type strain sequencing project: providing services to taxonomists for standard genome sequencing and annotation.</title>
        <authorList>
            <consortium name="The Broad Institute Genomics Platform"/>
            <consortium name="The Broad Institute Genome Sequencing Center for Infectious Disease"/>
            <person name="Wu L."/>
            <person name="Ma J."/>
        </authorList>
    </citation>
    <scope>NUCLEOTIDE SEQUENCE [LARGE SCALE GENOMIC DNA]</scope>
    <source>
        <strain evidence="7">NBRC 108755</strain>
    </source>
</reference>
<sequence>MTDPAQPAQSQPQPAAPLTEAEDKQWASFAHLGGIIWILPALIIWLVFKDRGPRTNVEAKEALNFQITVGIAQVAVFIINTILTTVTLGFWALIGWLLPLGIWVASLIFSIMGFSKVNAGGSYRYPINIRFIK</sequence>
<dbReference type="Proteomes" id="UP001157069">
    <property type="component" value="Unassembled WGS sequence"/>
</dbReference>
<keyword evidence="3 5" id="KW-1133">Transmembrane helix</keyword>
<evidence type="ECO:0000256" key="3">
    <source>
        <dbReference type="ARBA" id="ARBA00022989"/>
    </source>
</evidence>
<keyword evidence="7" id="KW-1185">Reference proteome</keyword>
<evidence type="ECO:0000256" key="1">
    <source>
        <dbReference type="ARBA" id="ARBA00004141"/>
    </source>
</evidence>
<gene>
    <name evidence="6" type="ORF">GCM10025869_35290</name>
</gene>
<comment type="subcellular location">
    <subcellularLocation>
        <location evidence="1">Membrane</location>
        <topology evidence="1">Multi-pass membrane protein</topology>
    </subcellularLocation>
</comment>
<keyword evidence="2 5" id="KW-0812">Transmembrane</keyword>
<evidence type="ECO:0000256" key="4">
    <source>
        <dbReference type="ARBA" id="ARBA00023136"/>
    </source>
</evidence>
<keyword evidence="4 5" id="KW-0472">Membrane</keyword>
<feature type="transmembrane region" description="Helical" evidence="5">
    <location>
        <begin position="26"/>
        <end position="48"/>
    </location>
</feature>
<dbReference type="EMBL" id="BSVA01000001">
    <property type="protein sequence ID" value="GMA93000.1"/>
    <property type="molecule type" value="Genomic_DNA"/>
</dbReference>
<dbReference type="Pfam" id="PF09685">
    <property type="entry name" value="MamF_MmsF"/>
    <property type="match status" value="1"/>
</dbReference>
<comment type="caution">
    <text evidence="6">The sequence shown here is derived from an EMBL/GenBank/DDBJ whole genome shotgun (WGS) entry which is preliminary data.</text>
</comment>
<accession>A0ABQ6JXH0</accession>
<proteinExistence type="predicted"/>
<feature type="transmembrane region" description="Helical" evidence="5">
    <location>
        <begin position="100"/>
        <end position="119"/>
    </location>
</feature>
<feature type="transmembrane region" description="Helical" evidence="5">
    <location>
        <begin position="69"/>
        <end position="94"/>
    </location>
</feature>
<evidence type="ECO:0000313" key="6">
    <source>
        <dbReference type="EMBL" id="GMA93000.1"/>
    </source>
</evidence>
<protein>
    <submittedName>
        <fullName evidence="6">Membrane protein</fullName>
    </submittedName>
</protein>
<organism evidence="6 7">
    <name type="scientific">Homoserinibacter gongjuensis</name>
    <dbReference type="NCBI Taxonomy" id="1162968"/>
    <lineage>
        <taxon>Bacteria</taxon>
        <taxon>Bacillati</taxon>
        <taxon>Actinomycetota</taxon>
        <taxon>Actinomycetes</taxon>
        <taxon>Micrococcales</taxon>
        <taxon>Microbacteriaceae</taxon>
        <taxon>Homoserinibacter</taxon>
    </lineage>
</organism>
<evidence type="ECO:0000256" key="5">
    <source>
        <dbReference type="SAM" id="Phobius"/>
    </source>
</evidence>
<dbReference type="InterPro" id="IPR019109">
    <property type="entry name" value="MamF_MmsF"/>
</dbReference>
<name>A0ABQ6JXH0_9MICO</name>